<evidence type="ECO:0000256" key="1">
    <source>
        <dbReference type="ARBA" id="ARBA00005636"/>
    </source>
</evidence>
<dbReference type="PANTHER" id="PTHR13691:SF16">
    <property type="entry name" value="LARGE RIBOSOMAL SUBUNIT PROTEIN UL2"/>
    <property type="match status" value="1"/>
</dbReference>
<dbReference type="Pfam" id="PF03947">
    <property type="entry name" value="Ribosomal_L2_C"/>
    <property type="match status" value="1"/>
</dbReference>
<feature type="compositionally biased region" description="Basic residues" evidence="7">
    <location>
        <begin position="1"/>
        <end position="12"/>
    </location>
</feature>
<comment type="subunit">
    <text evidence="6">Part of the 50S ribosomal subunit. Forms a bridge to the 30S subunit in the 70S ribosome.</text>
</comment>
<feature type="region of interest" description="Disordered" evidence="7">
    <location>
        <begin position="1"/>
        <end position="42"/>
    </location>
</feature>
<dbReference type="InterPro" id="IPR014726">
    <property type="entry name" value="Ribosomal_uL2_dom3"/>
</dbReference>
<dbReference type="HAMAP" id="MF_01320_A">
    <property type="entry name" value="Ribosomal_uL2_A"/>
    <property type="match status" value="1"/>
</dbReference>
<dbReference type="GO" id="GO:0002181">
    <property type="term" value="P:cytoplasmic translation"/>
    <property type="evidence" value="ECO:0007669"/>
    <property type="project" value="TreeGrafter"/>
</dbReference>
<dbReference type="InterPro" id="IPR022669">
    <property type="entry name" value="Ribosomal_uL2_C"/>
</dbReference>
<dbReference type="Pfam" id="PF00181">
    <property type="entry name" value="Ribosomal_L2_N"/>
    <property type="match status" value="1"/>
</dbReference>
<evidence type="ECO:0000256" key="5">
    <source>
        <dbReference type="ARBA" id="ARBA00023274"/>
    </source>
</evidence>
<dbReference type="EMBL" id="LFWZ01000011">
    <property type="protein sequence ID" value="KON31169.1"/>
    <property type="molecule type" value="Genomic_DNA"/>
</dbReference>
<dbReference type="NCBIfam" id="NF007180">
    <property type="entry name" value="PRK09612.1"/>
    <property type="match status" value="1"/>
</dbReference>
<dbReference type="Gene3D" id="4.10.950.10">
    <property type="entry name" value="Ribosomal protein L2, domain 3"/>
    <property type="match status" value="1"/>
</dbReference>
<comment type="caution">
    <text evidence="10">The sequence shown here is derived from an EMBL/GenBank/DDBJ whole genome shotgun (WGS) entry which is preliminary data.</text>
</comment>
<proteinExistence type="inferred from homology"/>
<evidence type="ECO:0000256" key="6">
    <source>
        <dbReference type="HAMAP-Rule" id="MF_01320"/>
    </source>
</evidence>
<dbReference type="InterPro" id="IPR022666">
    <property type="entry name" value="Ribosomal_uL2_RNA-bd_dom"/>
</dbReference>
<evidence type="ECO:0000259" key="8">
    <source>
        <dbReference type="SMART" id="SM01382"/>
    </source>
</evidence>
<dbReference type="FunFam" id="4.10.950.10:FF:000002">
    <property type="entry name" value="60S ribosomal protein L2"/>
    <property type="match status" value="1"/>
</dbReference>
<name>A0A0M0BRV6_9ARCH</name>
<dbReference type="PATRIC" id="fig|1685127.3.peg.425"/>
<keyword evidence="2 6" id="KW-0699">rRNA-binding</keyword>
<dbReference type="PIRSF" id="PIRSF002158">
    <property type="entry name" value="Ribosomal_L2"/>
    <property type="match status" value="1"/>
</dbReference>
<accession>A0A0M0BRV6</accession>
<dbReference type="GO" id="GO:0019843">
    <property type="term" value="F:rRNA binding"/>
    <property type="evidence" value="ECO:0007669"/>
    <property type="project" value="UniProtKB-UniRule"/>
</dbReference>
<dbReference type="InterPro" id="IPR012340">
    <property type="entry name" value="NA-bd_OB-fold"/>
</dbReference>
<evidence type="ECO:0000256" key="7">
    <source>
        <dbReference type="SAM" id="MobiDB-lite"/>
    </source>
</evidence>
<organism evidence="10 11">
    <name type="scientific">miscellaneous Crenarchaeota group-15 archaeon DG-45</name>
    <dbReference type="NCBI Taxonomy" id="1685127"/>
    <lineage>
        <taxon>Archaea</taxon>
        <taxon>Candidatus Bathyarchaeota</taxon>
        <taxon>MCG-15</taxon>
    </lineage>
</organism>
<gene>
    <name evidence="10" type="primary">rpl2p</name>
    <name evidence="6" type="synonym">rpl2</name>
    <name evidence="10" type="ORF">AC482_01665</name>
</gene>
<protein>
    <recommendedName>
        <fullName evidence="6">Large ribosomal subunit protein uL2</fullName>
    </recommendedName>
</protein>
<keyword evidence="5 6" id="KW-0687">Ribonucleoprotein</keyword>
<dbReference type="SMART" id="SM01382">
    <property type="entry name" value="Ribosomal_L2_C"/>
    <property type="match status" value="1"/>
</dbReference>
<dbReference type="Gene3D" id="2.30.30.30">
    <property type="match status" value="1"/>
</dbReference>
<keyword evidence="4 6" id="KW-0689">Ribosomal protein</keyword>
<evidence type="ECO:0000256" key="3">
    <source>
        <dbReference type="ARBA" id="ARBA00022884"/>
    </source>
</evidence>
<dbReference type="InterPro" id="IPR023672">
    <property type="entry name" value="Ribosomal_uL2_arc_euk"/>
</dbReference>
<dbReference type="Proteomes" id="UP000037210">
    <property type="component" value="Unassembled WGS sequence"/>
</dbReference>
<dbReference type="GO" id="GO:0003735">
    <property type="term" value="F:structural constituent of ribosome"/>
    <property type="evidence" value="ECO:0007669"/>
    <property type="project" value="InterPro"/>
</dbReference>
<dbReference type="GO" id="GO:0022625">
    <property type="term" value="C:cytosolic large ribosomal subunit"/>
    <property type="evidence" value="ECO:0007669"/>
    <property type="project" value="TreeGrafter"/>
</dbReference>
<comment type="function">
    <text evidence="6">One of the primary rRNA binding proteins. Required for association of the 30S and 50S subunits to form the 70S ribosome, for tRNA binding and peptide bond formation. It has been suggested to have peptidyltransferase activity; this is somewhat controversial. Makes several contacts with the 16S rRNA in the 70S ribosome.</text>
</comment>
<feature type="compositionally biased region" description="Basic residues" evidence="7">
    <location>
        <begin position="233"/>
        <end position="243"/>
    </location>
</feature>
<feature type="domain" description="Large ribosomal subunit protein uL2 RNA-binding" evidence="9">
    <location>
        <begin position="11"/>
        <end position="82"/>
    </location>
</feature>
<dbReference type="InterPro" id="IPR008991">
    <property type="entry name" value="Translation_prot_SH3-like_sf"/>
</dbReference>
<dbReference type="Gene3D" id="2.40.50.140">
    <property type="entry name" value="Nucleic acid-binding proteins"/>
    <property type="match status" value="1"/>
</dbReference>
<comment type="similarity">
    <text evidence="1 6">Belongs to the universal ribosomal protein uL2 family.</text>
</comment>
<reference evidence="10 11" key="1">
    <citation type="submission" date="2015-06" db="EMBL/GenBank/DDBJ databases">
        <title>New insights into the roles of widespread benthic archaea in carbon and nitrogen cycling.</title>
        <authorList>
            <person name="Lazar C.S."/>
            <person name="Baker B.J."/>
            <person name="Seitz K.W."/>
            <person name="Hyde A.S."/>
            <person name="Dick G.J."/>
            <person name="Hinrichs K.-U."/>
            <person name="Teske A.P."/>
        </authorList>
    </citation>
    <scope>NUCLEOTIDE SEQUENCE [LARGE SCALE GENOMIC DNA]</scope>
    <source>
        <strain evidence="10">DG-45</strain>
    </source>
</reference>
<dbReference type="SUPFAM" id="SSF50104">
    <property type="entry name" value="Translation proteins SH3-like domain"/>
    <property type="match status" value="1"/>
</dbReference>
<evidence type="ECO:0000259" key="9">
    <source>
        <dbReference type="SMART" id="SM01383"/>
    </source>
</evidence>
<dbReference type="InterPro" id="IPR014722">
    <property type="entry name" value="Rib_uL2_dom2"/>
</dbReference>
<feature type="domain" description="Large ribosomal subunit protein uL2 C-terminal" evidence="8">
    <location>
        <begin position="88"/>
        <end position="221"/>
    </location>
</feature>
<evidence type="ECO:0000256" key="2">
    <source>
        <dbReference type="ARBA" id="ARBA00022730"/>
    </source>
</evidence>
<keyword evidence="3 6" id="KW-0694">RNA-binding</keyword>
<sequence>MGKRLRVQRRGRGSPTFRAPKKGRLAPASYPPPGDGTRSGMVRELHHEPGRGAPLARIDLGGGDDYYVPAPEGVYIGQSVDMGGDAPVQVGNVMPIGALPEGTMVCNVELKPGDGGRIARSSGSFAIVVSHTASGTVVKMPSKRNVELPRDCRATVGIVAGGGRKEKPFMKAGESYLQAKAKGQVFPKTKGISMAAASHPHGGGRHRHPGSSTTVSRSAPPGSKVGLIAARSSGKRKRRRRRE</sequence>
<dbReference type="SUPFAM" id="SSF50249">
    <property type="entry name" value="Nucleic acid-binding proteins"/>
    <property type="match status" value="1"/>
</dbReference>
<feature type="region of interest" description="Disordered" evidence="7">
    <location>
        <begin position="194"/>
        <end position="243"/>
    </location>
</feature>
<dbReference type="AlphaFoldDB" id="A0A0M0BRV6"/>
<dbReference type="PANTHER" id="PTHR13691">
    <property type="entry name" value="RIBOSOMAL PROTEIN L2"/>
    <property type="match status" value="1"/>
</dbReference>
<evidence type="ECO:0000313" key="10">
    <source>
        <dbReference type="EMBL" id="KON31169.1"/>
    </source>
</evidence>
<dbReference type="InterPro" id="IPR002171">
    <property type="entry name" value="Ribosomal_uL2"/>
</dbReference>
<evidence type="ECO:0000313" key="11">
    <source>
        <dbReference type="Proteomes" id="UP000037210"/>
    </source>
</evidence>
<dbReference type="SMART" id="SM01383">
    <property type="entry name" value="Ribosomal_L2"/>
    <property type="match status" value="1"/>
</dbReference>
<evidence type="ECO:0000256" key="4">
    <source>
        <dbReference type="ARBA" id="ARBA00022980"/>
    </source>
</evidence>